<proteinExistence type="predicted"/>
<feature type="compositionally biased region" description="Low complexity" evidence="1">
    <location>
        <begin position="13"/>
        <end position="24"/>
    </location>
</feature>
<protein>
    <submittedName>
        <fullName evidence="2">Uncharacterized protein</fullName>
    </submittedName>
</protein>
<gene>
    <name evidence="2" type="ORF">NPIL_603031</name>
</gene>
<comment type="caution">
    <text evidence="2">The sequence shown here is derived from an EMBL/GenBank/DDBJ whole genome shotgun (WGS) entry which is preliminary data.</text>
</comment>
<evidence type="ECO:0000313" key="3">
    <source>
        <dbReference type="Proteomes" id="UP000887013"/>
    </source>
</evidence>
<keyword evidence="3" id="KW-1185">Reference proteome</keyword>
<dbReference type="AlphaFoldDB" id="A0A8X6Q139"/>
<sequence length="117" mass="13542">MELFTLPREKQNSTLSEDTSSDLDNVTKREATSSDSQTDTGVSSGVMIMTSFLLAEALITSLQEDLGFYEQAKEFVQERNMDKFPYLRIVLKQAREFKRLSLDRRKQLAEKCHERRS</sequence>
<dbReference type="EMBL" id="BMAW01076204">
    <property type="protein sequence ID" value="GFU00491.1"/>
    <property type="molecule type" value="Genomic_DNA"/>
</dbReference>
<reference evidence="2" key="1">
    <citation type="submission" date="2020-08" db="EMBL/GenBank/DDBJ databases">
        <title>Multicomponent nature underlies the extraordinary mechanical properties of spider dragline silk.</title>
        <authorList>
            <person name="Kono N."/>
            <person name="Nakamura H."/>
            <person name="Mori M."/>
            <person name="Yoshida Y."/>
            <person name="Ohtoshi R."/>
            <person name="Malay A.D."/>
            <person name="Moran D.A.P."/>
            <person name="Tomita M."/>
            <person name="Numata K."/>
            <person name="Arakawa K."/>
        </authorList>
    </citation>
    <scope>NUCLEOTIDE SEQUENCE</scope>
</reference>
<name>A0A8X6Q139_NEPPI</name>
<evidence type="ECO:0000256" key="1">
    <source>
        <dbReference type="SAM" id="MobiDB-lite"/>
    </source>
</evidence>
<accession>A0A8X6Q139</accession>
<evidence type="ECO:0000313" key="2">
    <source>
        <dbReference type="EMBL" id="GFU00491.1"/>
    </source>
</evidence>
<feature type="compositionally biased region" description="Polar residues" evidence="1">
    <location>
        <begin position="33"/>
        <end position="42"/>
    </location>
</feature>
<feature type="region of interest" description="Disordered" evidence="1">
    <location>
        <begin position="1"/>
        <end position="42"/>
    </location>
</feature>
<dbReference type="Proteomes" id="UP000887013">
    <property type="component" value="Unassembled WGS sequence"/>
</dbReference>
<organism evidence="2 3">
    <name type="scientific">Nephila pilipes</name>
    <name type="common">Giant wood spider</name>
    <name type="synonym">Nephila maculata</name>
    <dbReference type="NCBI Taxonomy" id="299642"/>
    <lineage>
        <taxon>Eukaryota</taxon>
        <taxon>Metazoa</taxon>
        <taxon>Ecdysozoa</taxon>
        <taxon>Arthropoda</taxon>
        <taxon>Chelicerata</taxon>
        <taxon>Arachnida</taxon>
        <taxon>Araneae</taxon>
        <taxon>Araneomorphae</taxon>
        <taxon>Entelegynae</taxon>
        <taxon>Araneoidea</taxon>
        <taxon>Nephilidae</taxon>
        <taxon>Nephila</taxon>
    </lineage>
</organism>